<evidence type="ECO:0000259" key="3">
    <source>
        <dbReference type="Pfam" id="PF00582"/>
    </source>
</evidence>
<gene>
    <name evidence="4" type="ORF">SAMN05444682_104298</name>
</gene>
<dbReference type="GO" id="GO:0005737">
    <property type="term" value="C:cytoplasm"/>
    <property type="evidence" value="ECO:0007669"/>
    <property type="project" value="UniProtKB-SubCell"/>
</dbReference>
<keyword evidence="5" id="KW-1185">Reference proteome</keyword>
<dbReference type="EMBL" id="FOQO01000004">
    <property type="protein sequence ID" value="SFI54469.1"/>
    <property type="molecule type" value="Genomic_DNA"/>
</dbReference>
<evidence type="ECO:0000313" key="5">
    <source>
        <dbReference type="Proteomes" id="UP000198670"/>
    </source>
</evidence>
<dbReference type="InterPro" id="IPR006015">
    <property type="entry name" value="Universal_stress_UspA"/>
</dbReference>
<proteinExistence type="inferred from homology"/>
<dbReference type="InterPro" id="IPR014729">
    <property type="entry name" value="Rossmann-like_a/b/a_fold"/>
</dbReference>
<sequence>MVMETKPVKYQRILIATDDSECSKKALQHGYSLAKNMESSVALIHVIEPASPTNYGADPLMGQQPIIIPETTEIQEENSKKLLDEISRKFLDVKEVFTFSRIGTPKQEILTVASEWAADLIIMGTHGRTGFDHFISGSVSESVIRRASCPVLVIPSKC</sequence>
<dbReference type="PANTHER" id="PTHR46268:SF6">
    <property type="entry name" value="UNIVERSAL STRESS PROTEIN UP12"/>
    <property type="match status" value="1"/>
</dbReference>
<dbReference type="SUPFAM" id="SSF52402">
    <property type="entry name" value="Adenine nucleotide alpha hydrolases-like"/>
    <property type="match status" value="1"/>
</dbReference>
<comment type="subcellular location">
    <subcellularLocation>
        <location evidence="2">Cytoplasm</location>
    </subcellularLocation>
</comment>
<dbReference type="PIRSF" id="PIRSF006276">
    <property type="entry name" value="UspA"/>
    <property type="match status" value="1"/>
</dbReference>
<dbReference type="PANTHER" id="PTHR46268">
    <property type="entry name" value="STRESS RESPONSE PROTEIN NHAX"/>
    <property type="match status" value="1"/>
</dbReference>
<dbReference type="InterPro" id="IPR006016">
    <property type="entry name" value="UspA"/>
</dbReference>
<dbReference type="Proteomes" id="UP000198670">
    <property type="component" value="Unassembled WGS sequence"/>
</dbReference>
<evidence type="ECO:0000313" key="4">
    <source>
        <dbReference type="EMBL" id="SFI54469.1"/>
    </source>
</evidence>
<dbReference type="CDD" id="cd00293">
    <property type="entry name" value="USP-like"/>
    <property type="match status" value="1"/>
</dbReference>
<keyword evidence="2" id="KW-0963">Cytoplasm</keyword>
<dbReference type="AlphaFoldDB" id="A0A1I3J2T6"/>
<dbReference type="STRING" id="1477437.SAMN05444682_104298"/>
<dbReference type="Pfam" id="PF00582">
    <property type="entry name" value="Usp"/>
    <property type="match status" value="1"/>
</dbReference>
<evidence type="ECO:0000256" key="2">
    <source>
        <dbReference type="PIRNR" id="PIRNR006276"/>
    </source>
</evidence>
<comment type="similarity">
    <text evidence="1 2">Belongs to the universal stress protein A family.</text>
</comment>
<dbReference type="Gene3D" id="3.40.50.620">
    <property type="entry name" value="HUPs"/>
    <property type="match status" value="1"/>
</dbReference>
<name>A0A1I3J2T6_9SPHI</name>
<evidence type="ECO:0000256" key="1">
    <source>
        <dbReference type="ARBA" id="ARBA00008791"/>
    </source>
</evidence>
<dbReference type="PRINTS" id="PR01438">
    <property type="entry name" value="UNVRSLSTRESS"/>
</dbReference>
<feature type="domain" description="UspA" evidence="3">
    <location>
        <begin position="10"/>
        <end position="155"/>
    </location>
</feature>
<protein>
    <recommendedName>
        <fullName evidence="2">Universal stress protein</fullName>
    </recommendedName>
</protein>
<organism evidence="4 5">
    <name type="scientific">Parapedobacter indicus</name>
    <dbReference type="NCBI Taxonomy" id="1477437"/>
    <lineage>
        <taxon>Bacteria</taxon>
        <taxon>Pseudomonadati</taxon>
        <taxon>Bacteroidota</taxon>
        <taxon>Sphingobacteriia</taxon>
        <taxon>Sphingobacteriales</taxon>
        <taxon>Sphingobacteriaceae</taxon>
        <taxon>Parapedobacter</taxon>
    </lineage>
</organism>
<reference evidence="4 5" key="1">
    <citation type="submission" date="2016-10" db="EMBL/GenBank/DDBJ databases">
        <authorList>
            <person name="de Groot N.N."/>
        </authorList>
    </citation>
    <scope>NUCLEOTIDE SEQUENCE [LARGE SCALE GENOMIC DNA]</scope>
    <source>
        <strain evidence="4 5">RK1</strain>
    </source>
</reference>
<accession>A0A1I3J2T6</accession>